<organism evidence="2 3">
    <name type="scientific">Gonapodya prolifera (strain JEL478)</name>
    <name type="common">Monoblepharis prolifera</name>
    <dbReference type="NCBI Taxonomy" id="1344416"/>
    <lineage>
        <taxon>Eukaryota</taxon>
        <taxon>Fungi</taxon>
        <taxon>Fungi incertae sedis</taxon>
        <taxon>Chytridiomycota</taxon>
        <taxon>Chytridiomycota incertae sedis</taxon>
        <taxon>Monoblepharidomycetes</taxon>
        <taxon>Monoblepharidales</taxon>
        <taxon>Gonapodyaceae</taxon>
        <taxon>Gonapodya</taxon>
    </lineage>
</organism>
<evidence type="ECO:0000313" key="2">
    <source>
        <dbReference type="EMBL" id="KXS12494.1"/>
    </source>
</evidence>
<dbReference type="Proteomes" id="UP000070544">
    <property type="component" value="Unassembled WGS sequence"/>
</dbReference>
<evidence type="ECO:0000313" key="3">
    <source>
        <dbReference type="Proteomes" id="UP000070544"/>
    </source>
</evidence>
<feature type="compositionally biased region" description="Basic and acidic residues" evidence="1">
    <location>
        <begin position="556"/>
        <end position="575"/>
    </location>
</feature>
<feature type="region of interest" description="Disordered" evidence="1">
    <location>
        <begin position="166"/>
        <end position="201"/>
    </location>
</feature>
<feature type="compositionally biased region" description="Polar residues" evidence="1">
    <location>
        <begin position="176"/>
        <end position="185"/>
    </location>
</feature>
<proteinExistence type="predicted"/>
<feature type="compositionally biased region" description="Basic and acidic residues" evidence="1">
    <location>
        <begin position="473"/>
        <end position="490"/>
    </location>
</feature>
<protein>
    <submittedName>
        <fullName evidence="2">Uncharacterized protein</fullName>
    </submittedName>
</protein>
<feature type="compositionally biased region" description="Polar residues" evidence="1">
    <location>
        <begin position="539"/>
        <end position="548"/>
    </location>
</feature>
<reference evidence="2 3" key="1">
    <citation type="journal article" date="2015" name="Genome Biol. Evol.">
        <title>Phylogenomic analyses indicate that early fungi evolved digesting cell walls of algal ancestors of land plants.</title>
        <authorList>
            <person name="Chang Y."/>
            <person name="Wang S."/>
            <person name="Sekimoto S."/>
            <person name="Aerts A.L."/>
            <person name="Choi C."/>
            <person name="Clum A."/>
            <person name="LaButti K.M."/>
            <person name="Lindquist E.A."/>
            <person name="Yee Ngan C."/>
            <person name="Ohm R.A."/>
            <person name="Salamov A.A."/>
            <person name="Grigoriev I.V."/>
            <person name="Spatafora J.W."/>
            <person name="Berbee M.L."/>
        </authorList>
    </citation>
    <scope>NUCLEOTIDE SEQUENCE [LARGE SCALE GENOMIC DNA]</scope>
    <source>
        <strain evidence="2 3">JEL478</strain>
    </source>
</reference>
<accession>A0A139A702</accession>
<keyword evidence="3" id="KW-1185">Reference proteome</keyword>
<gene>
    <name evidence="2" type="ORF">M427DRAFT_502303</name>
</gene>
<dbReference type="AlphaFoldDB" id="A0A139A702"/>
<sequence length="575" mass="63750">MAQCWQALLHRSQSLTLNYLNSEDQVNQSRFTDSWEWLNMSGFPWRNFIETAPFVLNLVIVQGNQVMGKWLHDNTTISNLVECNRDVVHEMDNQPVSKEQTNIVSATVVMSGVENLLLEQTVADVHRVMWQFYLLFGGIAGVATGPSAMLLGDSLVTSMSITAEDAFGRKTPTPPSQDGTGTPTLGSGGKDSRVKLRLPPPLKGYSHRVDAKMNVLTDPAAIYISWTKEEREVMSRVMEDAGRVEARPQEPHATLPFSLDVSKKLPKVKLDCIDLNNLSTSFKRFIATAESRLVPITVAEVVNLIPEYFLTPEMQESWHQHSHPGDFYPRDGTLLPDSVDAAIRWVMAMLYCDNKFCERRSRELNGNWDVAEDGSAVSIHTLFKRRGALAEEVCTYGNLLYIQSPPPPSVIEYEKLKAFQHGVGAANWAKIEERACLSGRFPITKHGDIAKFLYNITPQEGQKLGPKPRALGKPKDSSGGEPEWHLKRTDSQASLASSNGKGGGHLNAMKGSKRQRNDNGGSSSSGKEGGAKKVKFGSPTGQKFNGNCNYCGKQGHKSDVCRKRQRDQMDSGKRK</sequence>
<feature type="region of interest" description="Disordered" evidence="1">
    <location>
        <begin position="460"/>
        <end position="575"/>
    </location>
</feature>
<dbReference type="EMBL" id="KQ965787">
    <property type="protein sequence ID" value="KXS12494.1"/>
    <property type="molecule type" value="Genomic_DNA"/>
</dbReference>
<evidence type="ECO:0000256" key="1">
    <source>
        <dbReference type="SAM" id="MobiDB-lite"/>
    </source>
</evidence>
<name>A0A139A702_GONPJ</name>